<name>A0A974H4T5_XENLA</name>
<gene>
    <name evidence="1" type="ORF">XELAEV_18045615mg</name>
</gene>
<accession>A0A974H4T5</accession>
<reference evidence="2" key="1">
    <citation type="journal article" date="2016" name="Nature">
        <title>Genome evolution in the allotetraploid frog Xenopus laevis.</title>
        <authorList>
            <person name="Session A.M."/>
            <person name="Uno Y."/>
            <person name="Kwon T."/>
            <person name="Chapman J.A."/>
            <person name="Toyoda A."/>
            <person name="Takahashi S."/>
            <person name="Fukui A."/>
            <person name="Hikosaka A."/>
            <person name="Suzuki A."/>
            <person name="Kondo M."/>
            <person name="van Heeringen S.J."/>
            <person name="Quigley I."/>
            <person name="Heinz S."/>
            <person name="Ogino H."/>
            <person name="Ochi H."/>
            <person name="Hellsten U."/>
            <person name="Lyons J.B."/>
            <person name="Simakov O."/>
            <person name="Putnam N."/>
            <person name="Stites J."/>
            <person name="Kuroki Y."/>
            <person name="Tanaka T."/>
            <person name="Michiue T."/>
            <person name="Watanabe M."/>
            <person name="Bogdanovic O."/>
            <person name="Lister R."/>
            <person name="Georgiou G."/>
            <person name="Paranjpe S.S."/>
            <person name="van Kruijsbergen I."/>
            <person name="Shu S."/>
            <person name="Carlson J."/>
            <person name="Kinoshita T."/>
            <person name="Ohta Y."/>
            <person name="Mawaribuchi S."/>
            <person name="Jenkins J."/>
            <person name="Grimwood J."/>
            <person name="Schmutz J."/>
            <person name="Mitros T."/>
            <person name="Mozaffari S.V."/>
            <person name="Suzuki Y."/>
            <person name="Haramoto Y."/>
            <person name="Yamamoto T.S."/>
            <person name="Takagi C."/>
            <person name="Heald R."/>
            <person name="Miller K."/>
            <person name="Haudenschild C."/>
            <person name="Kitzman J."/>
            <person name="Nakayama T."/>
            <person name="Izutsu Y."/>
            <person name="Robert J."/>
            <person name="Fortriede J."/>
            <person name="Burns K."/>
            <person name="Lotay V."/>
            <person name="Karimi K."/>
            <person name="Yasuoka Y."/>
            <person name="Dichmann D.S."/>
            <person name="Flajnik M.F."/>
            <person name="Houston D.W."/>
            <person name="Shendure J."/>
            <person name="DuPasquier L."/>
            <person name="Vize P.D."/>
            <person name="Zorn A.M."/>
            <person name="Ito M."/>
            <person name="Marcotte E.M."/>
            <person name="Wallingford J.B."/>
            <person name="Ito Y."/>
            <person name="Asashima M."/>
            <person name="Ueno N."/>
            <person name="Matsuda Y."/>
            <person name="Veenstra G.J."/>
            <person name="Fujiyama A."/>
            <person name="Harland R.M."/>
            <person name="Taira M."/>
            <person name="Rokhsar D.S."/>
        </authorList>
    </citation>
    <scope>NUCLEOTIDE SEQUENCE [LARGE SCALE GENOMIC DNA]</scope>
    <source>
        <strain evidence="2">J</strain>
    </source>
</reference>
<dbReference type="Proteomes" id="UP000694892">
    <property type="component" value="Chromosome 9_10L"/>
</dbReference>
<dbReference type="EMBL" id="CM004482">
    <property type="protein sequence ID" value="OCT64516.1"/>
    <property type="molecule type" value="Genomic_DNA"/>
</dbReference>
<evidence type="ECO:0000313" key="1">
    <source>
        <dbReference type="EMBL" id="OCT64516.1"/>
    </source>
</evidence>
<dbReference type="AlphaFoldDB" id="A0A974H4T5"/>
<sequence length="70" mass="7866">MSLTKPVVSAAHLPCGCPNRGQWDVFCMTCPSCFLKQFHSKAHSWQFFCLSTQVLSISVLTWDWSTTLGL</sequence>
<organism evidence="1 2">
    <name type="scientific">Xenopus laevis</name>
    <name type="common">African clawed frog</name>
    <dbReference type="NCBI Taxonomy" id="8355"/>
    <lineage>
        <taxon>Eukaryota</taxon>
        <taxon>Metazoa</taxon>
        <taxon>Chordata</taxon>
        <taxon>Craniata</taxon>
        <taxon>Vertebrata</taxon>
        <taxon>Euteleostomi</taxon>
        <taxon>Amphibia</taxon>
        <taxon>Batrachia</taxon>
        <taxon>Anura</taxon>
        <taxon>Pipoidea</taxon>
        <taxon>Pipidae</taxon>
        <taxon>Xenopodinae</taxon>
        <taxon>Xenopus</taxon>
        <taxon>Xenopus</taxon>
    </lineage>
</organism>
<protein>
    <submittedName>
        <fullName evidence="1">Uncharacterized protein</fullName>
    </submittedName>
</protein>
<evidence type="ECO:0000313" key="2">
    <source>
        <dbReference type="Proteomes" id="UP000694892"/>
    </source>
</evidence>
<proteinExistence type="predicted"/>